<dbReference type="Gene3D" id="1.20.1440.20">
    <property type="entry name" value="LemA-like domain"/>
    <property type="match status" value="1"/>
</dbReference>
<evidence type="ECO:0000313" key="2">
    <source>
        <dbReference type="Proteomes" id="UP000035088"/>
    </source>
</evidence>
<evidence type="ECO:0008006" key="3">
    <source>
        <dbReference type="Google" id="ProtNLM"/>
    </source>
</evidence>
<dbReference type="Proteomes" id="UP000035088">
    <property type="component" value="Unassembled WGS sequence"/>
</dbReference>
<organism evidence="1 2">
    <name type="scientific">Gordonia araii NBRC 100433</name>
    <dbReference type="NCBI Taxonomy" id="1073574"/>
    <lineage>
        <taxon>Bacteria</taxon>
        <taxon>Bacillati</taxon>
        <taxon>Actinomycetota</taxon>
        <taxon>Actinomycetes</taxon>
        <taxon>Mycobacteriales</taxon>
        <taxon>Gordoniaceae</taxon>
        <taxon>Gordonia</taxon>
    </lineage>
</organism>
<protein>
    <recommendedName>
        <fullName evidence="3">NUDIX hydrolase</fullName>
    </recommendedName>
</protein>
<dbReference type="STRING" id="1073574.GOARA_064_01000"/>
<dbReference type="AlphaFoldDB" id="G7H5H3"/>
<evidence type="ECO:0000313" key="1">
    <source>
        <dbReference type="EMBL" id="GAB11098.1"/>
    </source>
</evidence>
<dbReference type="EMBL" id="BAEE01000064">
    <property type="protein sequence ID" value="GAB11098.1"/>
    <property type="molecule type" value="Genomic_DNA"/>
</dbReference>
<dbReference type="InterPro" id="IPR023353">
    <property type="entry name" value="LemA-like_dom_sf"/>
</dbReference>
<name>G7H5H3_9ACTN</name>
<dbReference type="RefSeq" id="WP_007323173.1">
    <property type="nucleotide sequence ID" value="NZ_BAEE01000064.1"/>
</dbReference>
<keyword evidence="2" id="KW-1185">Reference proteome</keyword>
<comment type="caution">
    <text evidence="1">The sequence shown here is derived from an EMBL/GenBank/DDBJ whole genome shotgun (WGS) entry which is preliminary data.</text>
</comment>
<dbReference type="SUPFAM" id="SSF140478">
    <property type="entry name" value="LemA-like"/>
    <property type="match status" value="1"/>
</dbReference>
<reference evidence="1 2" key="1">
    <citation type="submission" date="2011-11" db="EMBL/GenBank/DDBJ databases">
        <title>Whole genome shotgun sequence of Gordonia araii NBRC 100433.</title>
        <authorList>
            <person name="Yoshida Y."/>
            <person name="Hosoyama A."/>
            <person name="Tsuchikane K."/>
            <person name="Katsumata H."/>
            <person name="Yamazaki S."/>
            <person name="Fujita N."/>
        </authorList>
    </citation>
    <scope>NUCLEOTIDE SEQUENCE [LARGE SCALE GENOMIC DNA]</scope>
    <source>
        <strain evidence="1 2">NBRC 100433</strain>
    </source>
</reference>
<proteinExistence type="predicted"/>
<accession>G7H5H3</accession>
<sequence length="176" mass="19630">MEWFTITLIVAGAVLALALLWAYRVANRLDRLHVRTDLARQALTATLDRRAVVARAIAAALRARGEDDLERMGAELAADADRAEAAPFAERENPENEMSILLGKVAAATKGIEPHPTELISEIADAQTRVMMARRFYNDAVRDTRTLALRRPVRWLRLGGRAPLPDYFEIIERVSA</sequence>
<gene>
    <name evidence="1" type="ORF">GOARA_064_01000</name>
</gene>